<evidence type="ECO:0000313" key="2">
    <source>
        <dbReference type="Proteomes" id="UP001241848"/>
    </source>
</evidence>
<organism evidence="1 2">
    <name type="scientific">Paenibacillus zeirhizosphaerae</name>
    <dbReference type="NCBI Taxonomy" id="2987519"/>
    <lineage>
        <taxon>Bacteria</taxon>
        <taxon>Bacillati</taxon>
        <taxon>Bacillota</taxon>
        <taxon>Bacilli</taxon>
        <taxon>Bacillales</taxon>
        <taxon>Paenibacillaceae</taxon>
        <taxon>Paenibacillus</taxon>
    </lineage>
</organism>
<dbReference type="EMBL" id="JAPCKK010000014">
    <property type="protein sequence ID" value="MDP4096886.1"/>
    <property type="molecule type" value="Genomic_DNA"/>
</dbReference>
<protein>
    <submittedName>
        <fullName evidence="1">(2Fe-2S) ferredoxin domain-containing protein</fullName>
    </submittedName>
</protein>
<dbReference type="SUPFAM" id="SSF52833">
    <property type="entry name" value="Thioredoxin-like"/>
    <property type="match status" value="1"/>
</dbReference>
<keyword evidence="2" id="KW-1185">Reference proteome</keyword>
<gene>
    <name evidence="1" type="ORF">OIN60_08890</name>
</gene>
<reference evidence="1 2" key="1">
    <citation type="submission" date="2022-10" db="EMBL/GenBank/DDBJ databases">
        <title>Paenibacillus description and whole genome data of maize root bacterial community.</title>
        <authorList>
            <person name="Marton D."/>
            <person name="Farkas M."/>
            <person name="Cserhati M."/>
        </authorList>
    </citation>
    <scope>NUCLEOTIDE SEQUENCE [LARGE SCALE GENOMIC DNA]</scope>
    <source>
        <strain evidence="1 2">P96</strain>
    </source>
</reference>
<evidence type="ECO:0000313" key="1">
    <source>
        <dbReference type="EMBL" id="MDP4096886.1"/>
    </source>
</evidence>
<proteinExistence type="predicted"/>
<dbReference type="Gene3D" id="3.40.30.10">
    <property type="entry name" value="Glutaredoxin"/>
    <property type="match status" value="1"/>
</dbReference>
<dbReference type="RefSeq" id="WP_305754646.1">
    <property type="nucleotide sequence ID" value="NZ_JAPCKK010000014.1"/>
</dbReference>
<comment type="caution">
    <text evidence="1">The sequence shown here is derived from an EMBL/GenBank/DDBJ whole genome shotgun (WGS) entry which is preliminary data.</text>
</comment>
<accession>A0ABT9FQ71</accession>
<name>A0ABT9FQ71_9BACL</name>
<dbReference type="Proteomes" id="UP001241848">
    <property type="component" value="Unassembled WGS sequence"/>
</dbReference>
<dbReference type="InterPro" id="IPR036249">
    <property type="entry name" value="Thioredoxin-like_sf"/>
</dbReference>
<sequence length="119" mass="13494">MEQVVTKRRVLGQIMICNGCCCGRTEKGRPGIPLDRLKSRWKEEKLLKSIQLTVTGCLGPCDIANVVSIQTPDGPAWFGGIKEESLYDELLEWAIASRDQDKLLELPANLLPYRFERFQ</sequence>
<dbReference type="CDD" id="cd02980">
    <property type="entry name" value="TRX_Fd_family"/>
    <property type="match status" value="1"/>
</dbReference>